<dbReference type="EMBL" id="FXUI01000030">
    <property type="protein sequence ID" value="SMP82853.1"/>
    <property type="molecule type" value="Genomic_DNA"/>
</dbReference>
<reference evidence="2 3" key="1">
    <citation type="submission" date="2017-05" db="EMBL/GenBank/DDBJ databases">
        <authorList>
            <person name="Varghese N."/>
            <person name="Submissions S."/>
        </authorList>
    </citation>
    <scope>NUCLEOTIDE SEQUENCE [LARGE SCALE GENOMIC DNA]</scope>
    <source>
        <strain evidence="2 3">SM16</strain>
    </source>
</reference>
<dbReference type="Proteomes" id="UP001157910">
    <property type="component" value="Unassembled WGS sequence"/>
</dbReference>
<protein>
    <submittedName>
        <fullName evidence="2">Uncharacterized protein</fullName>
    </submittedName>
</protein>
<comment type="caution">
    <text evidence="2">The sequence shown here is derived from an EMBL/GenBank/DDBJ whole genome shotgun (WGS) entry which is preliminary data.</text>
</comment>
<evidence type="ECO:0000313" key="3">
    <source>
        <dbReference type="Proteomes" id="UP001157910"/>
    </source>
</evidence>
<proteinExistence type="predicted"/>
<name>A0ABY1QWA6_9SPHN</name>
<keyword evidence="3" id="KW-1185">Reference proteome</keyword>
<evidence type="ECO:0000256" key="1">
    <source>
        <dbReference type="SAM" id="MobiDB-lite"/>
    </source>
</evidence>
<feature type="compositionally biased region" description="Basic and acidic residues" evidence="1">
    <location>
        <begin position="13"/>
        <end position="25"/>
    </location>
</feature>
<feature type="region of interest" description="Disordered" evidence="1">
    <location>
        <begin position="1"/>
        <end position="75"/>
    </location>
</feature>
<accession>A0ABY1QWA6</accession>
<dbReference type="RefSeq" id="WP_283407251.1">
    <property type="nucleotide sequence ID" value="NZ_FXUI01000030.1"/>
</dbReference>
<gene>
    <name evidence="2" type="ORF">SAMN06296065_1308</name>
</gene>
<sequence length="75" mass="7667">MVDQNPPSTAAAKGKEQKADEKLNPGHDTAGTGGAGARPVTRTQSEDVAFAEAKVQAGTQREPDHAPESDQPGGT</sequence>
<organism evidence="2 3">
    <name type="scientific">Novosphingobium panipatense</name>
    <dbReference type="NCBI Taxonomy" id="428991"/>
    <lineage>
        <taxon>Bacteria</taxon>
        <taxon>Pseudomonadati</taxon>
        <taxon>Pseudomonadota</taxon>
        <taxon>Alphaproteobacteria</taxon>
        <taxon>Sphingomonadales</taxon>
        <taxon>Sphingomonadaceae</taxon>
        <taxon>Novosphingobium</taxon>
    </lineage>
</organism>
<evidence type="ECO:0000313" key="2">
    <source>
        <dbReference type="EMBL" id="SMP82853.1"/>
    </source>
</evidence>